<dbReference type="PANTHER" id="PTHR12110:SF47">
    <property type="match status" value="1"/>
</dbReference>
<reference evidence="3 4" key="1">
    <citation type="submission" date="2016-10" db="EMBL/GenBank/DDBJ databases">
        <authorList>
            <person name="de Groot N.N."/>
        </authorList>
    </citation>
    <scope>NUCLEOTIDE SEQUENCE [LARGE SCALE GENOMIC DNA]</scope>
    <source>
        <strain evidence="3 4">CGMCC 1.7054</strain>
    </source>
</reference>
<gene>
    <name evidence="3" type="ORF">SAMN04487966_1243</name>
</gene>
<dbReference type="InterPro" id="IPR013022">
    <property type="entry name" value="Xyl_isomerase-like_TIM-brl"/>
</dbReference>
<dbReference type="Proteomes" id="UP000198881">
    <property type="component" value="Unassembled WGS sequence"/>
</dbReference>
<dbReference type="InterPro" id="IPR036237">
    <property type="entry name" value="Xyl_isomerase-like_sf"/>
</dbReference>
<sequence length="134" mass="14990">MVIAVENMYPWRAYGREVKMYLPHWDPVPEPYEHVTWDFSHAAIAREDSLANIRGLDRRLRHVHLTDGTDSPKDDHLVPGDGTQNVAESLRFLGREGLAGSVCVEVGTPGMECAAQRKERLAAALAFAREHLTA</sequence>
<accession>A0A1I7MTB1</accession>
<dbReference type="Pfam" id="PF01261">
    <property type="entry name" value="AP_endonuc_2"/>
    <property type="match status" value="1"/>
</dbReference>
<evidence type="ECO:0000259" key="2">
    <source>
        <dbReference type="Pfam" id="PF01261"/>
    </source>
</evidence>
<keyword evidence="1" id="KW-0119">Carbohydrate metabolism</keyword>
<proteinExistence type="predicted"/>
<evidence type="ECO:0000313" key="4">
    <source>
        <dbReference type="Proteomes" id="UP000198881"/>
    </source>
</evidence>
<evidence type="ECO:0000313" key="3">
    <source>
        <dbReference type="EMBL" id="SFV25177.1"/>
    </source>
</evidence>
<dbReference type="GO" id="GO:0016853">
    <property type="term" value="F:isomerase activity"/>
    <property type="evidence" value="ECO:0007669"/>
    <property type="project" value="UniProtKB-KW"/>
</dbReference>
<dbReference type="EMBL" id="FPCG01000024">
    <property type="protein sequence ID" value="SFV25177.1"/>
    <property type="molecule type" value="Genomic_DNA"/>
</dbReference>
<dbReference type="Gene3D" id="3.20.20.150">
    <property type="entry name" value="Divalent-metal-dependent TIM barrel enzymes"/>
    <property type="match status" value="1"/>
</dbReference>
<dbReference type="PANTHER" id="PTHR12110">
    <property type="entry name" value="HYDROXYPYRUVATE ISOMERASE"/>
    <property type="match status" value="1"/>
</dbReference>
<feature type="domain" description="Xylose isomerase-like TIM barrel" evidence="2">
    <location>
        <begin position="2"/>
        <end position="130"/>
    </location>
</feature>
<keyword evidence="4" id="KW-1185">Reference proteome</keyword>
<dbReference type="STRING" id="574650.SAMN04487966_1243"/>
<evidence type="ECO:0000256" key="1">
    <source>
        <dbReference type="ARBA" id="ARBA00023277"/>
    </source>
</evidence>
<organism evidence="3 4">
    <name type="scientific">Micrococcus terreus</name>
    <dbReference type="NCBI Taxonomy" id="574650"/>
    <lineage>
        <taxon>Bacteria</taxon>
        <taxon>Bacillati</taxon>
        <taxon>Actinomycetota</taxon>
        <taxon>Actinomycetes</taxon>
        <taxon>Micrococcales</taxon>
        <taxon>Micrococcaceae</taxon>
        <taxon>Micrococcus</taxon>
    </lineage>
</organism>
<protein>
    <submittedName>
        <fullName evidence="3">Xylose isomerase-like TIM barrel</fullName>
    </submittedName>
</protein>
<keyword evidence="3" id="KW-0413">Isomerase</keyword>
<dbReference type="SUPFAM" id="SSF51658">
    <property type="entry name" value="Xylose isomerase-like"/>
    <property type="match status" value="1"/>
</dbReference>
<dbReference type="AlphaFoldDB" id="A0A1I7MTB1"/>
<dbReference type="InterPro" id="IPR050312">
    <property type="entry name" value="IolE/XylAMocC-like"/>
</dbReference>
<name>A0A1I7MTB1_9MICC</name>